<dbReference type="GO" id="GO:0016787">
    <property type="term" value="F:hydrolase activity"/>
    <property type="evidence" value="ECO:0007669"/>
    <property type="project" value="UniProtKB-KW"/>
</dbReference>
<evidence type="ECO:0000256" key="1">
    <source>
        <dbReference type="ARBA" id="ARBA00008061"/>
    </source>
</evidence>
<comment type="caution">
    <text evidence="3">The sequence shown here is derived from an EMBL/GenBank/DDBJ whole genome shotgun (WGS) entry which is preliminary data.</text>
</comment>
<keyword evidence="4" id="KW-1185">Reference proteome</keyword>
<dbReference type="Gene3D" id="3.90.400.10">
    <property type="entry name" value="Oligo-1,6-glucosidase, Domain 2"/>
    <property type="match status" value="1"/>
</dbReference>
<protein>
    <submittedName>
        <fullName evidence="3">Glycoside hydrolase family 13 protein</fullName>
    </submittedName>
</protein>
<accession>A0ABS5UQD2</accession>
<name>A0ABS5UQD2_9BIFI</name>
<comment type="similarity">
    <text evidence="1">Belongs to the glycosyl hydrolase 13 family.</text>
</comment>
<dbReference type="InterPro" id="IPR045857">
    <property type="entry name" value="O16G_dom_2"/>
</dbReference>
<dbReference type="Pfam" id="PF11941">
    <property type="entry name" value="DUF3459"/>
    <property type="match status" value="1"/>
</dbReference>
<dbReference type="SMART" id="SM00642">
    <property type="entry name" value="Aamy"/>
    <property type="match status" value="1"/>
</dbReference>
<keyword evidence="3" id="KW-0378">Hydrolase</keyword>
<proteinExistence type="inferred from homology"/>
<dbReference type="SUPFAM" id="SSF51445">
    <property type="entry name" value="(Trans)glycosidases"/>
    <property type="match status" value="1"/>
</dbReference>
<organism evidence="3 4">
    <name type="scientific">Bifidobacterium santillanense</name>
    <dbReference type="NCBI Taxonomy" id="2809028"/>
    <lineage>
        <taxon>Bacteria</taxon>
        <taxon>Bacillati</taxon>
        <taxon>Actinomycetota</taxon>
        <taxon>Actinomycetes</taxon>
        <taxon>Bifidobacteriales</taxon>
        <taxon>Bifidobacteriaceae</taxon>
        <taxon>Bifidobacterium</taxon>
    </lineage>
</organism>
<evidence type="ECO:0000313" key="4">
    <source>
        <dbReference type="Proteomes" id="UP000773064"/>
    </source>
</evidence>
<dbReference type="InterPro" id="IPR006047">
    <property type="entry name" value="GH13_cat_dom"/>
</dbReference>
<dbReference type="CDD" id="cd11332">
    <property type="entry name" value="AmyAc_OligoGlu_TS"/>
    <property type="match status" value="1"/>
</dbReference>
<dbReference type="InterPro" id="IPR022567">
    <property type="entry name" value="DUF3459"/>
</dbReference>
<reference evidence="3 4" key="1">
    <citation type="journal article" date="2021" name="Environ. Microbiol.">
        <title>Genetic insights into the dark matter of the mammalian gut microbiota through targeted genome reconstruction.</title>
        <authorList>
            <person name="Lugli G.A."/>
            <person name="Alessandri G."/>
            <person name="Milani C."/>
            <person name="Viappiani A."/>
            <person name="Fontana F."/>
            <person name="Tarracchini C."/>
            <person name="Mancabelli L."/>
            <person name="Argentini C."/>
            <person name="Ruiz L."/>
            <person name="Margolles A."/>
            <person name="van Sinderen D."/>
            <person name="Turroni F."/>
            <person name="Ventura M."/>
        </authorList>
    </citation>
    <scope>NUCLEOTIDE SEQUENCE [LARGE SCALE GENOMIC DNA]</scope>
    <source>
        <strain evidence="3 4">MA2</strain>
    </source>
</reference>
<dbReference type="Gene3D" id="3.20.20.80">
    <property type="entry name" value="Glycosidases"/>
    <property type="match status" value="1"/>
</dbReference>
<dbReference type="EMBL" id="JAFEJS010000006">
    <property type="protein sequence ID" value="MBT1173090.1"/>
    <property type="molecule type" value="Genomic_DNA"/>
</dbReference>
<dbReference type="PANTHER" id="PTHR10357">
    <property type="entry name" value="ALPHA-AMYLASE FAMILY MEMBER"/>
    <property type="match status" value="1"/>
</dbReference>
<sequence>MTANNARDDWWKQAVVYQVYPRSFKDVNGDGLGDIAGVTEKMDYLRDLGVDAIWLSPFYPSDLADGGYDVIDYRDVDPRLGTMADFDAMVAAAHGAGIKVIVDIVPNHTADKHVMFREALAAGRGSAERDRYIFREGRGDHGELPPNDWQSLFGGPAWQQVDDGQWYLHIFAKEQPDLNWNNPEVHEEFRKTLRYWSDHGADGFRIDVAHGLAKDLESTPLEDMPADSVQQVLCHDFTSPLWDRREVHDIYREWREVFDEYDPPRFAVGEAWVVPEHQHLYAETDELGQVFNFEFAEANWDAGEFRAAIRHGLESAAETGDSTTTWVMNNHDVPRSPSRYGLPQVKTPEHHQIAHDWLLRDGTSYVEDRELGTRRARAAALMELALPGSVYIYQGEELGLFEVANIPWDRLEDPTPFNTRRNFTDKGRDGCRVPLPWTATDAEAADWSADFADGTSTSFGFSPAVRPDGTPAAEPHLPQPLWFRDFAADVEANDESSMLNLYRRALAMRAKLLTATGDTSTVDWLDDEGFGDEVIAYARPTADGRTLVSVTNFGAEPVSLPDGALLLASAPLTDDDRLPQDAAAWLVR</sequence>
<gene>
    <name evidence="3" type="ORF">JS528_06940</name>
</gene>
<feature type="domain" description="Glycosyl hydrolase family 13 catalytic" evidence="2">
    <location>
        <begin position="18"/>
        <end position="432"/>
    </location>
</feature>
<evidence type="ECO:0000259" key="2">
    <source>
        <dbReference type="SMART" id="SM00642"/>
    </source>
</evidence>
<evidence type="ECO:0000313" key="3">
    <source>
        <dbReference type="EMBL" id="MBT1173090.1"/>
    </source>
</evidence>
<dbReference type="InterPro" id="IPR017853">
    <property type="entry name" value="GH"/>
</dbReference>
<dbReference type="RefSeq" id="WP_214358356.1">
    <property type="nucleotide sequence ID" value="NZ_JAFEJS010000006.1"/>
</dbReference>
<dbReference type="PANTHER" id="PTHR10357:SF179">
    <property type="entry name" value="NEUTRAL AND BASIC AMINO ACID TRANSPORT PROTEIN RBAT"/>
    <property type="match status" value="1"/>
</dbReference>
<dbReference type="Pfam" id="PF00128">
    <property type="entry name" value="Alpha-amylase"/>
    <property type="match status" value="1"/>
</dbReference>
<dbReference type="Proteomes" id="UP000773064">
    <property type="component" value="Unassembled WGS sequence"/>
</dbReference>